<proteinExistence type="predicted"/>
<protein>
    <submittedName>
        <fullName evidence="2">NADH:flavin oxidoreductase/NADH oxidase</fullName>
    </submittedName>
</protein>
<dbReference type="InterPro" id="IPR013785">
    <property type="entry name" value="Aldolase_TIM"/>
</dbReference>
<dbReference type="InterPro" id="IPR045247">
    <property type="entry name" value="Oye-like"/>
</dbReference>
<evidence type="ECO:0000313" key="3">
    <source>
        <dbReference type="Proteomes" id="UP000313359"/>
    </source>
</evidence>
<name>A0A5C2SC35_9APHY</name>
<dbReference type="GO" id="GO:0010181">
    <property type="term" value="F:FMN binding"/>
    <property type="evidence" value="ECO:0007669"/>
    <property type="project" value="InterPro"/>
</dbReference>
<organism evidence="2 3">
    <name type="scientific">Lentinus tigrinus ALCF2SS1-6</name>
    <dbReference type="NCBI Taxonomy" id="1328759"/>
    <lineage>
        <taxon>Eukaryota</taxon>
        <taxon>Fungi</taxon>
        <taxon>Dikarya</taxon>
        <taxon>Basidiomycota</taxon>
        <taxon>Agaricomycotina</taxon>
        <taxon>Agaricomycetes</taxon>
        <taxon>Polyporales</taxon>
        <taxon>Polyporaceae</taxon>
        <taxon>Lentinus</taxon>
    </lineage>
</organism>
<dbReference type="Gene3D" id="3.20.20.70">
    <property type="entry name" value="Aldolase class I"/>
    <property type="match status" value="1"/>
</dbReference>
<reference evidence="2" key="1">
    <citation type="journal article" date="2018" name="Genome Biol. Evol.">
        <title>Genomics and development of Lentinus tigrinus, a white-rot wood-decaying mushroom with dimorphic fruiting bodies.</title>
        <authorList>
            <person name="Wu B."/>
            <person name="Xu Z."/>
            <person name="Knudson A."/>
            <person name="Carlson A."/>
            <person name="Chen N."/>
            <person name="Kovaka S."/>
            <person name="LaButti K."/>
            <person name="Lipzen A."/>
            <person name="Pennachio C."/>
            <person name="Riley R."/>
            <person name="Schakwitz W."/>
            <person name="Umezawa K."/>
            <person name="Ohm R.A."/>
            <person name="Grigoriev I.V."/>
            <person name="Nagy L.G."/>
            <person name="Gibbons J."/>
            <person name="Hibbett D."/>
        </authorList>
    </citation>
    <scope>NUCLEOTIDE SEQUENCE [LARGE SCALE GENOMIC DNA]</scope>
    <source>
        <strain evidence="2">ALCF2SS1-6</strain>
    </source>
</reference>
<dbReference type="Pfam" id="PF00724">
    <property type="entry name" value="Oxidored_FMN"/>
    <property type="match status" value="1"/>
</dbReference>
<feature type="domain" description="NADH:flavin oxidoreductase/NADH oxidase N-terminal" evidence="1">
    <location>
        <begin position="7"/>
        <end position="330"/>
    </location>
</feature>
<dbReference type="GO" id="GO:0003959">
    <property type="term" value="F:NADPH dehydrogenase activity"/>
    <property type="evidence" value="ECO:0007669"/>
    <property type="project" value="TreeGrafter"/>
</dbReference>
<dbReference type="PANTHER" id="PTHR22893:SF91">
    <property type="entry name" value="NADPH DEHYDROGENASE 2-RELATED"/>
    <property type="match status" value="1"/>
</dbReference>
<gene>
    <name evidence="2" type="ORF">L227DRAFT_563298</name>
</gene>
<dbReference type="PANTHER" id="PTHR22893">
    <property type="entry name" value="NADH OXIDOREDUCTASE-RELATED"/>
    <property type="match status" value="1"/>
</dbReference>
<dbReference type="CDD" id="cd02933">
    <property type="entry name" value="OYE_like_FMN"/>
    <property type="match status" value="1"/>
</dbReference>
<evidence type="ECO:0000313" key="2">
    <source>
        <dbReference type="EMBL" id="RPD60828.1"/>
    </source>
</evidence>
<accession>A0A5C2SC35</accession>
<sequence length="359" mass="40259">MSSVPRLFQPAKVSNLKLSNRVVLATLTRFRVDSAHVPTDFMVEYYKQRASYPGALLISEVTYIAPQASGMPNASGIWSEDEGAHCAQVTDAVHAVGSYIYMQLWALGRVARPAALEQESPDYPYLSAFPIALSTIPNDVPRELTKDEIKQYVEWYGTAARNAVLGANGYLIDQFLQDVSNALTDEYGGSVENRTHSAPEIVDAVVAAVGPKRTAIRLSPFNGYQDMRMKNPVPHFTYVLEQFKQKHLDLAYIHTVTPNARLSAMPEDKSVDPDFIYKLWSPRTVITTGAYDRESALKVAEETDQLVGFGRPFLANPDLVYRLRENIPLNAPQEDTFYLPMNERGYTTYPFSEQFLKSQ</sequence>
<evidence type="ECO:0000259" key="1">
    <source>
        <dbReference type="Pfam" id="PF00724"/>
    </source>
</evidence>
<dbReference type="Proteomes" id="UP000313359">
    <property type="component" value="Unassembled WGS sequence"/>
</dbReference>
<dbReference type="InterPro" id="IPR001155">
    <property type="entry name" value="OxRdtase_FMN_N"/>
</dbReference>
<dbReference type="STRING" id="1328759.A0A5C2SC35"/>
<dbReference type="EMBL" id="ML122264">
    <property type="protein sequence ID" value="RPD60828.1"/>
    <property type="molecule type" value="Genomic_DNA"/>
</dbReference>
<dbReference type="AlphaFoldDB" id="A0A5C2SC35"/>
<dbReference type="OrthoDB" id="276546at2759"/>
<keyword evidence="3" id="KW-1185">Reference proteome</keyword>
<dbReference type="SUPFAM" id="SSF51395">
    <property type="entry name" value="FMN-linked oxidoreductases"/>
    <property type="match status" value="1"/>
</dbReference>